<evidence type="ECO:0008006" key="3">
    <source>
        <dbReference type="Google" id="ProtNLM"/>
    </source>
</evidence>
<name>A0ABW0EG89_9BACT</name>
<keyword evidence="2" id="KW-1185">Reference proteome</keyword>
<comment type="caution">
    <text evidence="1">The sequence shown here is derived from an EMBL/GenBank/DDBJ whole genome shotgun (WGS) entry which is preliminary data.</text>
</comment>
<dbReference type="RefSeq" id="WP_378018016.1">
    <property type="nucleotide sequence ID" value="NZ_JBHSKT010000008.1"/>
</dbReference>
<sequence length="59" mass="6664">MKTEIKVGMQVRLLIGGPVMNVKAIENDLALCEWMVVDRKCSMHFKVSNLVKEETAKNS</sequence>
<protein>
    <recommendedName>
        <fullName evidence="3">DUF2158 domain-containing protein</fullName>
    </recommendedName>
</protein>
<accession>A0ABW0EG89</accession>
<evidence type="ECO:0000313" key="2">
    <source>
        <dbReference type="Proteomes" id="UP001596161"/>
    </source>
</evidence>
<dbReference type="Proteomes" id="UP001596161">
    <property type="component" value="Unassembled WGS sequence"/>
</dbReference>
<organism evidence="1 2">
    <name type="scientific">Adhaeribacter terreus</name>
    <dbReference type="NCBI Taxonomy" id="529703"/>
    <lineage>
        <taxon>Bacteria</taxon>
        <taxon>Pseudomonadati</taxon>
        <taxon>Bacteroidota</taxon>
        <taxon>Cytophagia</taxon>
        <taxon>Cytophagales</taxon>
        <taxon>Hymenobacteraceae</taxon>
        <taxon>Adhaeribacter</taxon>
    </lineage>
</organism>
<proteinExistence type="predicted"/>
<evidence type="ECO:0000313" key="1">
    <source>
        <dbReference type="EMBL" id="MFC5271655.1"/>
    </source>
</evidence>
<dbReference type="EMBL" id="JBHSKT010000008">
    <property type="protein sequence ID" value="MFC5271655.1"/>
    <property type="molecule type" value="Genomic_DNA"/>
</dbReference>
<reference evidence="2" key="1">
    <citation type="journal article" date="2019" name="Int. J. Syst. Evol. Microbiol.">
        <title>The Global Catalogue of Microorganisms (GCM) 10K type strain sequencing project: providing services to taxonomists for standard genome sequencing and annotation.</title>
        <authorList>
            <consortium name="The Broad Institute Genomics Platform"/>
            <consortium name="The Broad Institute Genome Sequencing Center for Infectious Disease"/>
            <person name="Wu L."/>
            <person name="Ma J."/>
        </authorList>
    </citation>
    <scope>NUCLEOTIDE SEQUENCE [LARGE SCALE GENOMIC DNA]</scope>
    <source>
        <strain evidence="2">KACC 12602</strain>
    </source>
</reference>
<gene>
    <name evidence="1" type="ORF">ACFPIB_13635</name>
</gene>